<proteinExistence type="predicted"/>
<feature type="transmembrane region" description="Helical" evidence="1">
    <location>
        <begin position="175"/>
        <end position="194"/>
    </location>
</feature>
<dbReference type="Pfam" id="PF00892">
    <property type="entry name" value="EamA"/>
    <property type="match status" value="2"/>
</dbReference>
<reference evidence="3 4" key="1">
    <citation type="submission" date="2019-09" db="EMBL/GenBank/DDBJ databases">
        <authorList>
            <person name="Chandra G."/>
            <person name="Truman W A."/>
        </authorList>
    </citation>
    <scope>NUCLEOTIDE SEQUENCE [LARGE SCALE GENOMIC DNA]</scope>
    <source>
        <strain evidence="3">PS659</strain>
    </source>
</reference>
<feature type="transmembrane region" description="Helical" evidence="1">
    <location>
        <begin position="206"/>
        <end position="227"/>
    </location>
</feature>
<keyword evidence="1" id="KW-0472">Membrane</keyword>
<feature type="transmembrane region" description="Helical" evidence="1">
    <location>
        <begin position="33"/>
        <end position="55"/>
    </location>
</feature>
<dbReference type="AlphaFoldDB" id="A0A5E6P7D4"/>
<feature type="transmembrane region" description="Helical" evidence="1">
    <location>
        <begin position="289"/>
        <end position="305"/>
    </location>
</feature>
<dbReference type="RefSeq" id="WP_150714374.1">
    <property type="nucleotide sequence ID" value="NZ_CABVGY010000001.1"/>
</dbReference>
<feature type="domain" description="EamA" evidence="2">
    <location>
        <begin position="33"/>
        <end position="166"/>
    </location>
</feature>
<dbReference type="OrthoDB" id="148351at2"/>
<evidence type="ECO:0000256" key="1">
    <source>
        <dbReference type="SAM" id="Phobius"/>
    </source>
</evidence>
<evidence type="ECO:0000259" key="2">
    <source>
        <dbReference type="Pfam" id="PF00892"/>
    </source>
</evidence>
<feature type="transmembrane region" description="Helical" evidence="1">
    <location>
        <begin position="126"/>
        <end position="144"/>
    </location>
</feature>
<dbReference type="EMBL" id="CABVGY010000001">
    <property type="protein sequence ID" value="VVM39019.1"/>
    <property type="molecule type" value="Genomic_DNA"/>
</dbReference>
<dbReference type="PANTHER" id="PTHR22911">
    <property type="entry name" value="ACYL-MALONYL CONDENSING ENZYME-RELATED"/>
    <property type="match status" value="1"/>
</dbReference>
<keyword evidence="1" id="KW-1133">Transmembrane helix</keyword>
<sequence length="309" mass="33429">MTEVRLKSDQTKNTAYLTTPTVAVSPGVARPKLGIFLCLLSMLIFATQDGITKVLVKDFPVAQLVMVRYWVFVVFAFGYAAYQGRVKASFRSKHPWLQIIRALLAVAETILFAMGLRYLGLAEMHALYAVFPLITLALAGAVLGEFIGPRRWIASVIGFTGTLIILRPGAGVFELAALIPLLAALGFAVFNVLTRRISQHDSFATNMLFMAIVGTLTITFVGLPAWVSPTPVQGLLMAILSLTGVVAQILLIQALKYATASTLQPFNYALLVFATLIGVIVFAEHPDRWVVFGAALVIIGGLYAIKAKA</sequence>
<dbReference type="PANTHER" id="PTHR22911:SF103">
    <property type="entry name" value="BLR2811 PROTEIN"/>
    <property type="match status" value="1"/>
</dbReference>
<protein>
    <submittedName>
        <fullName evidence="3">Riboflavin transporter</fullName>
    </submittedName>
</protein>
<dbReference type="InterPro" id="IPR037185">
    <property type="entry name" value="EmrE-like"/>
</dbReference>
<evidence type="ECO:0000313" key="3">
    <source>
        <dbReference type="EMBL" id="VVM39019.1"/>
    </source>
</evidence>
<feature type="transmembrane region" description="Helical" evidence="1">
    <location>
        <begin position="266"/>
        <end position="283"/>
    </location>
</feature>
<organism evidence="3 4">
    <name type="scientific">Pseudomonas fluorescens</name>
    <dbReference type="NCBI Taxonomy" id="294"/>
    <lineage>
        <taxon>Bacteria</taxon>
        <taxon>Pseudomonadati</taxon>
        <taxon>Pseudomonadota</taxon>
        <taxon>Gammaproteobacteria</taxon>
        <taxon>Pseudomonadales</taxon>
        <taxon>Pseudomonadaceae</taxon>
        <taxon>Pseudomonas</taxon>
    </lineage>
</organism>
<feature type="domain" description="EamA" evidence="2">
    <location>
        <begin position="177"/>
        <end position="300"/>
    </location>
</feature>
<dbReference type="InterPro" id="IPR000620">
    <property type="entry name" value="EamA_dom"/>
</dbReference>
<dbReference type="GO" id="GO:0016020">
    <property type="term" value="C:membrane"/>
    <property type="evidence" value="ECO:0007669"/>
    <property type="project" value="InterPro"/>
</dbReference>
<keyword evidence="1" id="KW-0812">Transmembrane</keyword>
<gene>
    <name evidence="3" type="primary">ribN_1</name>
    <name evidence="3" type="ORF">PS659_00183</name>
</gene>
<dbReference type="SUPFAM" id="SSF103481">
    <property type="entry name" value="Multidrug resistance efflux transporter EmrE"/>
    <property type="match status" value="2"/>
</dbReference>
<feature type="transmembrane region" description="Helical" evidence="1">
    <location>
        <begin position="151"/>
        <end position="169"/>
    </location>
</feature>
<dbReference type="Proteomes" id="UP000326729">
    <property type="component" value="Unassembled WGS sequence"/>
</dbReference>
<feature type="transmembrane region" description="Helical" evidence="1">
    <location>
        <begin position="61"/>
        <end position="82"/>
    </location>
</feature>
<evidence type="ECO:0000313" key="4">
    <source>
        <dbReference type="Proteomes" id="UP000326729"/>
    </source>
</evidence>
<feature type="transmembrane region" description="Helical" evidence="1">
    <location>
        <begin position="233"/>
        <end position="254"/>
    </location>
</feature>
<accession>A0A5E6P7D4</accession>
<name>A0A5E6P7D4_PSEFL</name>
<feature type="transmembrane region" description="Helical" evidence="1">
    <location>
        <begin position="102"/>
        <end position="120"/>
    </location>
</feature>